<dbReference type="InterPro" id="IPR029058">
    <property type="entry name" value="AB_hydrolase_fold"/>
</dbReference>
<comment type="similarity">
    <text evidence="1">Belongs to the 'GDXG' lipolytic enzyme family.</text>
</comment>
<name>A0AAN8VPD1_9MAGN</name>
<dbReference type="Pfam" id="PF07859">
    <property type="entry name" value="Abhydrolase_3"/>
    <property type="match status" value="1"/>
</dbReference>
<feature type="domain" description="Alpha/beta hydrolase fold-3" evidence="2">
    <location>
        <begin position="77"/>
        <end position="297"/>
    </location>
</feature>
<evidence type="ECO:0000313" key="3">
    <source>
        <dbReference type="EMBL" id="KAK6938708.1"/>
    </source>
</evidence>
<gene>
    <name evidence="3" type="ORF">RJ641_032216</name>
</gene>
<protein>
    <submittedName>
        <fullName evidence="3">Alpha/beta hydrolase fold-3</fullName>
    </submittedName>
</protein>
<reference evidence="3 4" key="1">
    <citation type="submission" date="2023-12" db="EMBL/GenBank/DDBJ databases">
        <title>A high-quality genome assembly for Dillenia turbinata (Dilleniales).</title>
        <authorList>
            <person name="Chanderbali A."/>
        </authorList>
    </citation>
    <scope>NUCLEOTIDE SEQUENCE [LARGE SCALE GENOMIC DNA]</scope>
    <source>
        <strain evidence="3">LSX21</strain>
        <tissue evidence="3">Leaf</tissue>
    </source>
</reference>
<evidence type="ECO:0000259" key="2">
    <source>
        <dbReference type="Pfam" id="PF07859"/>
    </source>
</evidence>
<keyword evidence="3" id="KW-0378">Hydrolase</keyword>
<keyword evidence="4" id="KW-1185">Reference proteome</keyword>
<dbReference type="Gene3D" id="3.40.50.1820">
    <property type="entry name" value="alpha/beta hydrolase"/>
    <property type="match status" value="1"/>
</dbReference>
<dbReference type="InterPro" id="IPR050466">
    <property type="entry name" value="Carboxylest/Gibb_receptor"/>
</dbReference>
<accession>A0AAN8VPD1</accession>
<evidence type="ECO:0000313" key="4">
    <source>
        <dbReference type="Proteomes" id="UP001370490"/>
    </source>
</evidence>
<dbReference type="Proteomes" id="UP001370490">
    <property type="component" value="Unassembled WGS sequence"/>
</dbReference>
<dbReference type="EMBL" id="JBAMMX010000006">
    <property type="protein sequence ID" value="KAK6938708.1"/>
    <property type="molecule type" value="Genomic_DNA"/>
</dbReference>
<dbReference type="GO" id="GO:0016787">
    <property type="term" value="F:hydrolase activity"/>
    <property type="evidence" value="ECO:0007669"/>
    <property type="project" value="UniProtKB-KW"/>
</dbReference>
<organism evidence="3 4">
    <name type="scientific">Dillenia turbinata</name>
    <dbReference type="NCBI Taxonomy" id="194707"/>
    <lineage>
        <taxon>Eukaryota</taxon>
        <taxon>Viridiplantae</taxon>
        <taxon>Streptophyta</taxon>
        <taxon>Embryophyta</taxon>
        <taxon>Tracheophyta</taxon>
        <taxon>Spermatophyta</taxon>
        <taxon>Magnoliopsida</taxon>
        <taxon>eudicotyledons</taxon>
        <taxon>Gunneridae</taxon>
        <taxon>Pentapetalae</taxon>
        <taxon>Dilleniales</taxon>
        <taxon>Dilleniaceae</taxon>
        <taxon>Dillenia</taxon>
    </lineage>
</organism>
<dbReference type="AlphaFoldDB" id="A0AAN8VPD1"/>
<sequence>MGSTGMPEIKHDVFPYLKEYKDGTIERLVGTEIAPAGLDPETGVVSEDIIIIPDSGVSARVYHPKHLHNHKNKLPLMIYFHGGAFCISSASDPKYHHVLNLLVAEANIIAISINYRNAPEYPLPTAYEDSWDALKWVASNMTNKDRSSLWDLIEFGKVFLVGDSAGANISHHLAFRAKDSNLLGQLKFRGILMIHPYFWGKEPIGCEVTDTFRKTMVDNWWLYVCPSDKGTDDPLINPLADGSPSLTKLACEKILVCVAEKDILRDRGVSYHESLKKSGWEGSAEILMTEGEDHVFHIFDPSTEKAQKFIRSLAAFIKEEKDPVA</sequence>
<dbReference type="InterPro" id="IPR013094">
    <property type="entry name" value="AB_hydrolase_3"/>
</dbReference>
<comment type="caution">
    <text evidence="3">The sequence shown here is derived from an EMBL/GenBank/DDBJ whole genome shotgun (WGS) entry which is preliminary data.</text>
</comment>
<dbReference type="PANTHER" id="PTHR23024:SF577">
    <property type="entry name" value="CARBOXYLESTERASE 2-RELATED"/>
    <property type="match status" value="1"/>
</dbReference>
<dbReference type="PANTHER" id="PTHR23024">
    <property type="entry name" value="ARYLACETAMIDE DEACETYLASE"/>
    <property type="match status" value="1"/>
</dbReference>
<dbReference type="SUPFAM" id="SSF53474">
    <property type="entry name" value="alpha/beta-Hydrolases"/>
    <property type="match status" value="1"/>
</dbReference>
<evidence type="ECO:0000256" key="1">
    <source>
        <dbReference type="ARBA" id="ARBA00010515"/>
    </source>
</evidence>
<proteinExistence type="inferred from homology"/>